<organism evidence="2 3">
    <name type="scientific">Coniosporium apollinis</name>
    <dbReference type="NCBI Taxonomy" id="61459"/>
    <lineage>
        <taxon>Eukaryota</taxon>
        <taxon>Fungi</taxon>
        <taxon>Dikarya</taxon>
        <taxon>Ascomycota</taxon>
        <taxon>Pezizomycotina</taxon>
        <taxon>Dothideomycetes</taxon>
        <taxon>Dothideomycetes incertae sedis</taxon>
        <taxon>Coniosporium</taxon>
    </lineage>
</organism>
<proteinExistence type="predicted"/>
<sequence length="242" mass="28359">MREGYARWQLRQQKKDRTLLETDKQGVDQDTERSRLWWEAKKKALVQEIEKEEATWSRNIKEEPAEEKQPRRLASNVLRKETMRSLAVARSLVKQAQRLAREEVEMKRAREEAEMRRAEEGTQAIHVQQGPTKSSRTRARLARQRAREEAEAKAGEERPGAAEVLGEVPKQRYNWAQDRHRWEWNKRKLVKAKKVDGKTKPAGMRQQRRLPSLNEGLIRSVRTLGVQAKNHSLKSVNWGIDD</sequence>
<evidence type="ECO:0000256" key="1">
    <source>
        <dbReference type="SAM" id="MobiDB-lite"/>
    </source>
</evidence>
<protein>
    <submittedName>
        <fullName evidence="2">Uncharacterized protein</fullName>
    </submittedName>
</protein>
<name>A0ABQ9NNM0_9PEZI</name>
<evidence type="ECO:0000313" key="2">
    <source>
        <dbReference type="EMBL" id="KAJ9662961.1"/>
    </source>
</evidence>
<feature type="compositionally biased region" description="Basic and acidic residues" evidence="1">
    <location>
        <begin position="145"/>
        <end position="160"/>
    </location>
</feature>
<accession>A0ABQ9NNM0</accession>
<dbReference type="EMBL" id="JAPDRL010000046">
    <property type="protein sequence ID" value="KAJ9662961.1"/>
    <property type="molecule type" value="Genomic_DNA"/>
</dbReference>
<feature type="compositionally biased region" description="Basic residues" evidence="1">
    <location>
        <begin position="135"/>
        <end position="144"/>
    </location>
</feature>
<reference evidence="2" key="1">
    <citation type="submission" date="2022-10" db="EMBL/GenBank/DDBJ databases">
        <title>Culturing micro-colonial fungi from biological soil crusts in the Mojave desert and describing Neophaeococcomyces mojavensis, and introducing the new genera and species Taxawa tesnikishii.</title>
        <authorList>
            <person name="Kurbessoian T."/>
            <person name="Stajich J.E."/>
        </authorList>
    </citation>
    <scope>NUCLEOTIDE SEQUENCE</scope>
    <source>
        <strain evidence="2">TK_1</strain>
    </source>
</reference>
<keyword evidence="3" id="KW-1185">Reference proteome</keyword>
<feature type="compositionally biased region" description="Polar residues" evidence="1">
    <location>
        <begin position="125"/>
        <end position="134"/>
    </location>
</feature>
<evidence type="ECO:0000313" key="3">
    <source>
        <dbReference type="Proteomes" id="UP001172684"/>
    </source>
</evidence>
<comment type="caution">
    <text evidence="2">The sequence shown here is derived from an EMBL/GenBank/DDBJ whole genome shotgun (WGS) entry which is preliminary data.</text>
</comment>
<feature type="compositionally biased region" description="Basic and acidic residues" evidence="1">
    <location>
        <begin position="53"/>
        <end position="70"/>
    </location>
</feature>
<feature type="region of interest" description="Disordered" evidence="1">
    <location>
        <begin position="53"/>
        <end position="74"/>
    </location>
</feature>
<gene>
    <name evidence="2" type="ORF">H2201_005838</name>
</gene>
<feature type="region of interest" description="Disordered" evidence="1">
    <location>
        <begin position="115"/>
        <end position="160"/>
    </location>
</feature>
<dbReference type="Proteomes" id="UP001172684">
    <property type="component" value="Unassembled WGS sequence"/>
</dbReference>